<sequence length="258" mass="29166">MSSAVEEETSGNAANRLKCYAILHYKTSIRHSTMYLKIALFVLNALQVTYCEESQFPEQRILNLVEETSSELSNLLISVGDRIKNFTDSTGQVHQGLEDQKIILQDELESSVPELINTTVDTSSCLTYAIYNISAVIYSLESALYTFILGENENFTQLTKSIENIANEQMDIASNVTNSNENCIYSNESEGVQECFDKVLKNLEDEEECIRANINGQKLDADHAFNNANEKLAILKENNEIYIEDQMNDIREELTKCI</sequence>
<accession>A0AAD7Z4B3</accession>
<comment type="caution">
    <text evidence="2">The sequence shown here is derived from an EMBL/GenBank/DDBJ whole genome shotgun (WGS) entry which is preliminary data.</text>
</comment>
<feature type="coiled-coil region" evidence="1">
    <location>
        <begin position="200"/>
        <end position="245"/>
    </location>
</feature>
<dbReference type="EMBL" id="JASPKZ010010696">
    <property type="protein sequence ID" value="KAJ9573541.1"/>
    <property type="molecule type" value="Genomic_DNA"/>
</dbReference>
<keyword evidence="3" id="KW-1185">Reference proteome</keyword>
<protein>
    <submittedName>
        <fullName evidence="2">Uncharacterized protein</fullName>
    </submittedName>
</protein>
<reference evidence="2" key="1">
    <citation type="journal article" date="2023" name="IScience">
        <title>Live-bearing cockroach genome reveals convergent evolutionary mechanisms linked to viviparity in insects and beyond.</title>
        <authorList>
            <person name="Fouks B."/>
            <person name="Harrison M.C."/>
            <person name="Mikhailova A.A."/>
            <person name="Marchal E."/>
            <person name="English S."/>
            <person name="Carruthers M."/>
            <person name="Jennings E.C."/>
            <person name="Chiamaka E.L."/>
            <person name="Frigard R.A."/>
            <person name="Pippel M."/>
            <person name="Attardo G.M."/>
            <person name="Benoit J.B."/>
            <person name="Bornberg-Bauer E."/>
            <person name="Tobe S.S."/>
        </authorList>
    </citation>
    <scope>NUCLEOTIDE SEQUENCE</scope>
    <source>
        <strain evidence="2">Stay&amp;Tobe</strain>
    </source>
</reference>
<evidence type="ECO:0000313" key="3">
    <source>
        <dbReference type="Proteomes" id="UP001233999"/>
    </source>
</evidence>
<keyword evidence="1" id="KW-0175">Coiled coil</keyword>
<evidence type="ECO:0000256" key="1">
    <source>
        <dbReference type="SAM" id="Coils"/>
    </source>
</evidence>
<reference evidence="2" key="2">
    <citation type="submission" date="2023-05" db="EMBL/GenBank/DDBJ databases">
        <authorList>
            <person name="Fouks B."/>
        </authorList>
    </citation>
    <scope>NUCLEOTIDE SEQUENCE</scope>
    <source>
        <strain evidence="2">Stay&amp;Tobe</strain>
        <tissue evidence="2">Testes</tissue>
    </source>
</reference>
<proteinExistence type="predicted"/>
<gene>
    <name evidence="2" type="ORF">L9F63_009105</name>
</gene>
<dbReference type="Proteomes" id="UP001233999">
    <property type="component" value="Unassembled WGS sequence"/>
</dbReference>
<dbReference type="AlphaFoldDB" id="A0AAD7Z4B3"/>
<evidence type="ECO:0000313" key="2">
    <source>
        <dbReference type="EMBL" id="KAJ9573541.1"/>
    </source>
</evidence>
<organism evidence="2 3">
    <name type="scientific">Diploptera punctata</name>
    <name type="common">Pacific beetle cockroach</name>
    <dbReference type="NCBI Taxonomy" id="6984"/>
    <lineage>
        <taxon>Eukaryota</taxon>
        <taxon>Metazoa</taxon>
        <taxon>Ecdysozoa</taxon>
        <taxon>Arthropoda</taxon>
        <taxon>Hexapoda</taxon>
        <taxon>Insecta</taxon>
        <taxon>Pterygota</taxon>
        <taxon>Neoptera</taxon>
        <taxon>Polyneoptera</taxon>
        <taxon>Dictyoptera</taxon>
        <taxon>Blattodea</taxon>
        <taxon>Blaberoidea</taxon>
        <taxon>Blaberidae</taxon>
        <taxon>Diplopterinae</taxon>
        <taxon>Diploptera</taxon>
    </lineage>
</organism>
<name>A0AAD7Z4B3_DIPPU</name>